<gene>
    <name evidence="3" type="ORF">GV789_28665</name>
</gene>
<comment type="caution">
    <text evidence="3">The sequence shown here is derived from an EMBL/GenBank/DDBJ whole genome shotgun (WGS) entry which is preliminary data.</text>
</comment>
<keyword evidence="2" id="KW-0812">Transmembrane</keyword>
<sequence>VSATNWRWASAEWATAAAMASTDSAIARVWAVIALGAVGAMVVFILLALVLSRWVLRPTWRPADAVAELTATLPKPAPRRRRAVDAGGERPAAPPEQSG</sequence>
<evidence type="ECO:0000256" key="1">
    <source>
        <dbReference type="SAM" id="MobiDB-lite"/>
    </source>
</evidence>
<dbReference type="AlphaFoldDB" id="A0A6P1DGR2"/>
<accession>A0A6P1DGR2</accession>
<name>A0A6P1DGR2_9NOCA</name>
<keyword evidence="2" id="KW-1133">Transmembrane helix</keyword>
<reference evidence="3 4" key="1">
    <citation type="submission" date="2020-01" db="EMBL/GenBank/DDBJ databases">
        <title>Genetics and antimicrobial susceptibilities of Nocardia species isolated from the soil; a comparison with species isolated from humans.</title>
        <authorList>
            <person name="Carrasco G."/>
            <person name="Monzon S."/>
            <person name="Sansegundo M."/>
            <person name="Garcia E."/>
            <person name="Garrido N."/>
            <person name="Medina M.J."/>
            <person name="Villalon P."/>
            <person name="Ramirez-Arocha A.C."/>
            <person name="Jimenez P."/>
            <person name="Cuesta I."/>
            <person name="Valdezate S."/>
        </authorList>
    </citation>
    <scope>NUCLEOTIDE SEQUENCE [LARGE SCALE GENOMIC DNA]</scope>
    <source>
        <strain evidence="3 4">CNM20110639</strain>
    </source>
</reference>
<organism evidence="3 4">
    <name type="scientific">Nocardia cyriacigeorgica</name>
    <dbReference type="NCBI Taxonomy" id="135487"/>
    <lineage>
        <taxon>Bacteria</taxon>
        <taxon>Bacillati</taxon>
        <taxon>Actinomycetota</taxon>
        <taxon>Actinomycetes</taxon>
        <taxon>Mycobacteriales</taxon>
        <taxon>Nocardiaceae</taxon>
        <taxon>Nocardia</taxon>
    </lineage>
</organism>
<protein>
    <submittedName>
        <fullName evidence="3">Uncharacterized protein</fullName>
    </submittedName>
</protein>
<evidence type="ECO:0000313" key="3">
    <source>
        <dbReference type="EMBL" id="NEW48354.1"/>
    </source>
</evidence>
<dbReference type="Proteomes" id="UP000468928">
    <property type="component" value="Unassembled WGS sequence"/>
</dbReference>
<dbReference type="EMBL" id="JAAGUZ010000199">
    <property type="protein sequence ID" value="NEW48354.1"/>
    <property type="molecule type" value="Genomic_DNA"/>
</dbReference>
<evidence type="ECO:0000313" key="4">
    <source>
        <dbReference type="Proteomes" id="UP000468928"/>
    </source>
</evidence>
<feature type="region of interest" description="Disordered" evidence="1">
    <location>
        <begin position="77"/>
        <end position="99"/>
    </location>
</feature>
<feature type="non-terminal residue" evidence="3">
    <location>
        <position position="1"/>
    </location>
</feature>
<keyword evidence="2" id="KW-0472">Membrane</keyword>
<evidence type="ECO:0000256" key="2">
    <source>
        <dbReference type="SAM" id="Phobius"/>
    </source>
</evidence>
<feature type="non-terminal residue" evidence="3">
    <location>
        <position position="99"/>
    </location>
</feature>
<feature type="transmembrane region" description="Helical" evidence="2">
    <location>
        <begin position="29"/>
        <end position="51"/>
    </location>
</feature>
<proteinExistence type="predicted"/>